<organism evidence="1 2">
    <name type="scientific">Trifolium medium</name>
    <dbReference type="NCBI Taxonomy" id="97028"/>
    <lineage>
        <taxon>Eukaryota</taxon>
        <taxon>Viridiplantae</taxon>
        <taxon>Streptophyta</taxon>
        <taxon>Embryophyta</taxon>
        <taxon>Tracheophyta</taxon>
        <taxon>Spermatophyta</taxon>
        <taxon>Magnoliopsida</taxon>
        <taxon>eudicotyledons</taxon>
        <taxon>Gunneridae</taxon>
        <taxon>Pentapetalae</taxon>
        <taxon>rosids</taxon>
        <taxon>fabids</taxon>
        <taxon>Fabales</taxon>
        <taxon>Fabaceae</taxon>
        <taxon>Papilionoideae</taxon>
        <taxon>50 kb inversion clade</taxon>
        <taxon>NPAAA clade</taxon>
        <taxon>Hologalegina</taxon>
        <taxon>IRL clade</taxon>
        <taxon>Trifolieae</taxon>
        <taxon>Trifolium</taxon>
    </lineage>
</organism>
<sequence>LGHCSLISALCRAKKVSETHEDGRLHPTRGLSLTYFNNKYERGEVIYPVVLGDEVDEVAHEEEEMNHFESGTHPDQQQIPEVPRDGLSATIPPAPFLPLYPTREAWDAHLEDERNVLAAHQTMHTSQWMEKFQARERQRKKEEDARAALNQHLFSVDDFDLNDDVLGAAEFMNTDPPAES</sequence>
<protein>
    <submittedName>
        <fullName evidence="1">Uncharacterized protein</fullName>
    </submittedName>
</protein>
<comment type="caution">
    <text evidence="1">The sequence shown here is derived from an EMBL/GenBank/DDBJ whole genome shotgun (WGS) entry which is preliminary data.</text>
</comment>
<dbReference type="AlphaFoldDB" id="A0A392N9W8"/>
<keyword evidence="2" id="KW-1185">Reference proteome</keyword>
<accession>A0A392N9W8</accession>
<evidence type="ECO:0000313" key="2">
    <source>
        <dbReference type="Proteomes" id="UP000265520"/>
    </source>
</evidence>
<proteinExistence type="predicted"/>
<reference evidence="1 2" key="1">
    <citation type="journal article" date="2018" name="Front. Plant Sci.">
        <title>Red Clover (Trifolium pratense) and Zigzag Clover (T. medium) - A Picture of Genomic Similarities and Differences.</title>
        <authorList>
            <person name="Dluhosova J."/>
            <person name="Istvanek J."/>
            <person name="Nedelnik J."/>
            <person name="Repkova J."/>
        </authorList>
    </citation>
    <scope>NUCLEOTIDE SEQUENCE [LARGE SCALE GENOMIC DNA]</scope>
    <source>
        <strain evidence="2">cv. 10/8</strain>
        <tissue evidence="1">Leaf</tissue>
    </source>
</reference>
<evidence type="ECO:0000313" key="1">
    <source>
        <dbReference type="EMBL" id="MCH95264.1"/>
    </source>
</evidence>
<dbReference type="EMBL" id="LXQA010029370">
    <property type="protein sequence ID" value="MCH95264.1"/>
    <property type="molecule type" value="Genomic_DNA"/>
</dbReference>
<name>A0A392N9W8_9FABA</name>
<dbReference type="Proteomes" id="UP000265520">
    <property type="component" value="Unassembled WGS sequence"/>
</dbReference>
<feature type="non-terminal residue" evidence="1">
    <location>
        <position position="1"/>
    </location>
</feature>